<dbReference type="GO" id="GO:0016020">
    <property type="term" value="C:membrane"/>
    <property type="evidence" value="ECO:0007669"/>
    <property type="project" value="InterPro"/>
</dbReference>
<dbReference type="SMART" id="SM00283">
    <property type="entry name" value="MA"/>
    <property type="match status" value="1"/>
</dbReference>
<evidence type="ECO:0000313" key="9">
    <source>
        <dbReference type="Proteomes" id="UP000050833"/>
    </source>
</evidence>
<feature type="compositionally biased region" description="Basic and acidic residues" evidence="4">
    <location>
        <begin position="379"/>
        <end position="398"/>
    </location>
</feature>
<keyword evidence="5" id="KW-1133">Transmembrane helix</keyword>
<evidence type="ECO:0000313" key="8">
    <source>
        <dbReference type="EMBL" id="KQC84887.1"/>
    </source>
</evidence>
<feature type="transmembrane region" description="Helical" evidence="5">
    <location>
        <begin position="26"/>
        <end position="47"/>
    </location>
</feature>
<dbReference type="PANTHER" id="PTHR43531">
    <property type="entry name" value="PROTEIN ICFG"/>
    <property type="match status" value="1"/>
</dbReference>
<evidence type="ECO:0000256" key="5">
    <source>
        <dbReference type="SAM" id="Phobius"/>
    </source>
</evidence>
<sequence length="575" mass="62972">MEEKNSQNTNEIKEKQSVKYRLKKNVTYATNLTSIAAIVAIIALLIVGTQYSNALQSYGFIQGDIGKALTVLAGSQSSVRATIGYLDESAIKDQQDMYKQRKEKFDTYFKSIESNLHTNKEKSLYESASSLSQEYWTLADKIVSEGATTDSKLSADAQKREINELSPKYDEIYKEMVSLMDHEVTQGNSTKVMLTFLEIASVVIVIIVMVVARIQSTRRSEKFAEGMQVILRSTSERLTKFTEGDFDSPFPKSDYDDEFNQMINDSEGMSEDLKKIIKDIENILGSMSRGNFMVQSGCRELYQGTFNDILVAMRDLRDQMIDTLQNVDDASIQVSAGSDNLAQSAQALAEGATDQAGAVEELTSTIANITASAEQSSKNLDESHQQAKEYARQADEGRQQMKDLAVAMKRITDTSKQIENITAQIEDIASQTNLLSLNASIEAARAGEAGKGFAVVADEIRTLAEQSAASAVSTRELIEGALKEIDEGNTASKNAEETLKIVIDGIESIAETSKQLSEDSKMQAEAMEQAELGVNQISEVVQSNSAAAEETSATSEELSAQADTLKGLIGKFILK</sequence>
<dbReference type="EMBL" id="LLKB01000005">
    <property type="protein sequence ID" value="KQC84887.1"/>
    <property type="molecule type" value="Genomic_DNA"/>
</dbReference>
<dbReference type="InterPro" id="IPR051310">
    <property type="entry name" value="MCP_chemotaxis"/>
</dbReference>
<comment type="similarity">
    <text evidence="2">Belongs to the methyl-accepting chemotaxis (MCP) protein family.</text>
</comment>
<gene>
    <name evidence="8" type="ORF">APZ18_09205</name>
</gene>
<evidence type="ECO:0000256" key="3">
    <source>
        <dbReference type="PROSITE-ProRule" id="PRU00284"/>
    </source>
</evidence>
<dbReference type="InterPro" id="IPR003660">
    <property type="entry name" value="HAMP_dom"/>
</dbReference>
<reference evidence="8 9" key="1">
    <citation type="submission" date="2015-10" db="EMBL/GenBank/DDBJ databases">
        <title>Butyribacter intestini gen. nov., sp. nov., a butyric acid-producing bacterium of the family Lachnospiraceae isolated from the human faeces.</title>
        <authorList>
            <person name="Zou Y."/>
            <person name="Xue W."/>
            <person name="Luo G."/>
            <person name="Lv M."/>
        </authorList>
    </citation>
    <scope>NUCLEOTIDE SEQUENCE [LARGE SCALE GENOMIC DNA]</scope>
    <source>
        <strain evidence="8 9">TF01-11</strain>
    </source>
</reference>
<dbReference type="SUPFAM" id="SSF58104">
    <property type="entry name" value="Methyl-accepting chemotaxis protein (MCP) signaling domain"/>
    <property type="match status" value="1"/>
</dbReference>
<evidence type="ECO:0000259" key="6">
    <source>
        <dbReference type="PROSITE" id="PS50111"/>
    </source>
</evidence>
<evidence type="ECO:0000256" key="1">
    <source>
        <dbReference type="ARBA" id="ARBA00022500"/>
    </source>
</evidence>
<dbReference type="PANTHER" id="PTHR43531:SF11">
    <property type="entry name" value="METHYL-ACCEPTING CHEMOTAXIS PROTEIN 3"/>
    <property type="match status" value="1"/>
</dbReference>
<evidence type="ECO:0008006" key="10">
    <source>
        <dbReference type="Google" id="ProtNLM"/>
    </source>
</evidence>
<dbReference type="RefSeq" id="WP_055944115.1">
    <property type="nucleotide sequence ID" value="NZ_JAQDCV010000002.1"/>
</dbReference>
<dbReference type="PROSITE" id="PS50885">
    <property type="entry name" value="HAMP"/>
    <property type="match status" value="1"/>
</dbReference>
<dbReference type="AlphaFoldDB" id="A0AAW3JPY1"/>
<proteinExistence type="inferred from homology"/>
<dbReference type="InterPro" id="IPR004090">
    <property type="entry name" value="Chemotax_Me-accpt_rcpt"/>
</dbReference>
<keyword evidence="5" id="KW-0812">Transmembrane</keyword>
<dbReference type="Gene3D" id="1.10.287.950">
    <property type="entry name" value="Methyl-accepting chemotaxis protein"/>
    <property type="match status" value="1"/>
</dbReference>
<dbReference type="PRINTS" id="PR00260">
    <property type="entry name" value="CHEMTRNSDUCR"/>
</dbReference>
<dbReference type="GO" id="GO:0006935">
    <property type="term" value="P:chemotaxis"/>
    <property type="evidence" value="ECO:0007669"/>
    <property type="project" value="UniProtKB-KW"/>
</dbReference>
<dbReference type="GO" id="GO:0007165">
    <property type="term" value="P:signal transduction"/>
    <property type="evidence" value="ECO:0007669"/>
    <property type="project" value="UniProtKB-KW"/>
</dbReference>
<comment type="caution">
    <text evidence="8">The sequence shown here is derived from an EMBL/GenBank/DDBJ whole genome shotgun (WGS) entry which is preliminary data.</text>
</comment>
<evidence type="ECO:0000256" key="4">
    <source>
        <dbReference type="SAM" id="MobiDB-lite"/>
    </source>
</evidence>
<dbReference type="InterPro" id="IPR004089">
    <property type="entry name" value="MCPsignal_dom"/>
</dbReference>
<dbReference type="Proteomes" id="UP000050833">
    <property type="component" value="Unassembled WGS sequence"/>
</dbReference>
<keyword evidence="5" id="KW-0472">Membrane</keyword>
<keyword evidence="3" id="KW-0807">Transducer</keyword>
<dbReference type="GO" id="GO:0004888">
    <property type="term" value="F:transmembrane signaling receptor activity"/>
    <property type="evidence" value="ECO:0007669"/>
    <property type="project" value="InterPro"/>
</dbReference>
<dbReference type="PROSITE" id="PS50111">
    <property type="entry name" value="CHEMOTAXIS_TRANSDUC_2"/>
    <property type="match status" value="1"/>
</dbReference>
<protein>
    <recommendedName>
        <fullName evidence="10">Methyl-accepting chemotaxis protein</fullName>
    </recommendedName>
</protein>
<feature type="region of interest" description="Disordered" evidence="4">
    <location>
        <begin position="373"/>
        <end position="398"/>
    </location>
</feature>
<evidence type="ECO:0000256" key="2">
    <source>
        <dbReference type="ARBA" id="ARBA00029447"/>
    </source>
</evidence>
<organism evidence="8 9">
    <name type="scientific">Butyribacter intestini</name>
    <dbReference type="NCBI Taxonomy" id="1703332"/>
    <lineage>
        <taxon>Bacteria</taxon>
        <taxon>Bacillati</taxon>
        <taxon>Bacillota</taxon>
        <taxon>Clostridia</taxon>
        <taxon>Lachnospirales</taxon>
        <taxon>Lachnospiraceae</taxon>
        <taxon>Butyribacter</taxon>
    </lineage>
</organism>
<feature type="domain" description="HAMP" evidence="7">
    <location>
        <begin position="231"/>
        <end position="278"/>
    </location>
</feature>
<dbReference type="Gene3D" id="6.10.340.10">
    <property type="match status" value="1"/>
</dbReference>
<feature type="transmembrane region" description="Helical" evidence="5">
    <location>
        <begin position="192"/>
        <end position="212"/>
    </location>
</feature>
<accession>A0AAW3JPY1</accession>
<keyword evidence="9" id="KW-1185">Reference proteome</keyword>
<name>A0AAW3JPY1_9FIRM</name>
<feature type="domain" description="Methyl-accepting transducer" evidence="6">
    <location>
        <begin position="330"/>
        <end position="559"/>
    </location>
</feature>
<keyword evidence="1" id="KW-0145">Chemotaxis</keyword>
<dbReference type="Pfam" id="PF00015">
    <property type="entry name" value="MCPsignal"/>
    <property type="match status" value="1"/>
</dbReference>
<evidence type="ECO:0000259" key="7">
    <source>
        <dbReference type="PROSITE" id="PS50885"/>
    </source>
</evidence>